<dbReference type="GO" id="GO:0016263">
    <property type="term" value="F:glycoprotein-N-acetylgalactosamine 3-beta-galactosyltransferase activity"/>
    <property type="evidence" value="ECO:0007669"/>
    <property type="project" value="UniProtKB-EC"/>
</dbReference>
<keyword evidence="7" id="KW-0812">Transmembrane</keyword>
<dbReference type="HOGENOM" id="CLU_022549_1_1_1"/>
<evidence type="ECO:0000256" key="1">
    <source>
        <dbReference type="ARBA" id="ARBA00004606"/>
    </source>
</evidence>
<evidence type="ECO:0000256" key="7">
    <source>
        <dbReference type="ARBA" id="ARBA00022692"/>
    </source>
</evidence>
<evidence type="ECO:0000256" key="5">
    <source>
        <dbReference type="ARBA" id="ARBA00022676"/>
    </source>
</evidence>
<evidence type="ECO:0000256" key="8">
    <source>
        <dbReference type="ARBA" id="ARBA00022741"/>
    </source>
</evidence>
<dbReference type="AlphaFoldDB" id="A0A0D1YS67"/>
<dbReference type="InterPro" id="IPR003378">
    <property type="entry name" value="Fringe-like_glycosylTrfase"/>
</dbReference>
<evidence type="ECO:0000256" key="11">
    <source>
        <dbReference type="ARBA" id="ARBA00023136"/>
    </source>
</evidence>
<organism evidence="13 14">
    <name type="scientific">Exophiala sideris</name>
    <dbReference type="NCBI Taxonomy" id="1016849"/>
    <lineage>
        <taxon>Eukaryota</taxon>
        <taxon>Fungi</taxon>
        <taxon>Dikarya</taxon>
        <taxon>Ascomycota</taxon>
        <taxon>Pezizomycotina</taxon>
        <taxon>Eurotiomycetes</taxon>
        <taxon>Chaetothyriomycetidae</taxon>
        <taxon>Chaetothyriales</taxon>
        <taxon>Herpotrichiellaceae</taxon>
        <taxon>Exophiala</taxon>
    </lineage>
</organism>
<dbReference type="STRING" id="1016849.A0A0D1YS67"/>
<gene>
    <name evidence="13" type="ORF">PV11_09573</name>
</gene>
<comment type="subcellular location">
    <subcellularLocation>
        <location evidence="1">Membrane</location>
        <topology evidence="1">Single-pass type II membrane protein</topology>
    </subcellularLocation>
</comment>
<dbReference type="Pfam" id="PF02434">
    <property type="entry name" value="Fringe"/>
    <property type="match status" value="1"/>
</dbReference>
<feature type="domain" description="Fringe-like glycosyltransferase" evidence="12">
    <location>
        <begin position="172"/>
        <end position="237"/>
    </location>
</feature>
<keyword evidence="8" id="KW-0547">Nucleotide-binding</keyword>
<dbReference type="Proteomes" id="UP000053599">
    <property type="component" value="Unassembled WGS sequence"/>
</dbReference>
<evidence type="ECO:0000313" key="13">
    <source>
        <dbReference type="EMBL" id="KIV77793.1"/>
    </source>
</evidence>
<keyword evidence="6" id="KW-0808">Transferase</keyword>
<comment type="pathway">
    <text evidence="2">Protein modification; protein glycosylation.</text>
</comment>
<evidence type="ECO:0000256" key="4">
    <source>
        <dbReference type="ARBA" id="ARBA00012557"/>
    </source>
</evidence>
<accession>A0A0D1YS67</accession>
<dbReference type="GO" id="GO:0000166">
    <property type="term" value="F:nucleotide binding"/>
    <property type="evidence" value="ECO:0007669"/>
    <property type="project" value="UniProtKB-KW"/>
</dbReference>
<keyword evidence="11" id="KW-0472">Membrane</keyword>
<evidence type="ECO:0000256" key="10">
    <source>
        <dbReference type="ARBA" id="ARBA00022989"/>
    </source>
</evidence>
<dbReference type="EC" id="2.4.1.122" evidence="4"/>
<evidence type="ECO:0000313" key="14">
    <source>
        <dbReference type="Proteomes" id="UP000053599"/>
    </source>
</evidence>
<dbReference type="OrthoDB" id="414175at2759"/>
<evidence type="ECO:0000256" key="2">
    <source>
        <dbReference type="ARBA" id="ARBA00004922"/>
    </source>
</evidence>
<dbReference type="InterPro" id="IPR026050">
    <property type="entry name" value="C1GALT1/C1GALT1_chp1"/>
</dbReference>
<keyword evidence="9" id="KW-0735">Signal-anchor</keyword>
<proteinExistence type="inferred from homology"/>
<dbReference type="PANTHER" id="PTHR23033">
    <property type="entry name" value="BETA1,3-GALACTOSYLTRANSFERASE"/>
    <property type="match status" value="1"/>
</dbReference>
<dbReference type="EMBL" id="KN846954">
    <property type="protein sequence ID" value="KIV77793.1"/>
    <property type="molecule type" value="Genomic_DNA"/>
</dbReference>
<evidence type="ECO:0000256" key="9">
    <source>
        <dbReference type="ARBA" id="ARBA00022968"/>
    </source>
</evidence>
<keyword evidence="5" id="KW-0328">Glycosyltransferase</keyword>
<evidence type="ECO:0000259" key="12">
    <source>
        <dbReference type="Pfam" id="PF02434"/>
    </source>
</evidence>
<evidence type="ECO:0000256" key="6">
    <source>
        <dbReference type="ARBA" id="ARBA00022679"/>
    </source>
</evidence>
<reference evidence="13 14" key="1">
    <citation type="submission" date="2015-01" db="EMBL/GenBank/DDBJ databases">
        <title>The Genome Sequence of Exophiala sideris CBS121828.</title>
        <authorList>
            <consortium name="The Broad Institute Genomics Platform"/>
            <person name="Cuomo C."/>
            <person name="de Hoog S."/>
            <person name="Gorbushina A."/>
            <person name="Stielow B."/>
            <person name="Teixiera M."/>
            <person name="Abouelleil A."/>
            <person name="Chapman S.B."/>
            <person name="Priest M."/>
            <person name="Young S.K."/>
            <person name="Wortman J."/>
            <person name="Nusbaum C."/>
            <person name="Birren B."/>
        </authorList>
    </citation>
    <scope>NUCLEOTIDE SEQUENCE [LARGE SCALE GENOMIC DNA]</scope>
    <source>
        <strain evidence="13 14">CBS 121828</strain>
    </source>
</reference>
<protein>
    <recommendedName>
        <fullName evidence="4">N-acetylgalactosaminide beta-1,3-galactosyltransferase</fullName>
        <ecNumber evidence="4">2.4.1.122</ecNumber>
    </recommendedName>
</protein>
<evidence type="ECO:0000256" key="3">
    <source>
        <dbReference type="ARBA" id="ARBA00006462"/>
    </source>
</evidence>
<dbReference type="GO" id="GO:0016020">
    <property type="term" value="C:membrane"/>
    <property type="evidence" value="ECO:0007669"/>
    <property type="project" value="UniProtKB-SubCell"/>
</dbReference>
<sequence length="453" mass="52560">MIWLRARLYHYILVFGSLVAIWKCLVNFRTVTLGRPYDTWISEDYLHFNATPNPYCSIFNHKIAQDVQIVLKTGAAEVFDKLLVHLTTVTSCIPPSDLIIFSDLDENIGPYQLHDAFRAIPEKEKSSSPDFGTYHKQKLFREHRKGVRDLQEGRKLDKYKFLPMMERMWWDFKPKKKWYVFIETDTFVVWENLFHWLAHMDADQPLYMGSPVWPKGKYVFAHGGSGFVLSRPALRLIASAGRPYFEGTSLEFVPGTHQFGFDLTRYCCGDEVLAQAFGESGLKLHGYWPMFNGERPSSVRFGKEHWCEPVFTLHHLSPEEVNEFWQWYHGRLQETEQQAPLLFEDIFHFIEAKIDTTREDWDNMSEDIEISHTTPGQAFDSMSWVGESVEMCRAACLAEPSCYQFRLKGQSCTLSRSIRLGHPVYPNDEAGTGRCISGGNLKIRTWKMEQGEC</sequence>
<dbReference type="Gene3D" id="3.90.550.50">
    <property type="match status" value="1"/>
</dbReference>
<keyword evidence="10" id="KW-1133">Transmembrane helix</keyword>
<comment type="similarity">
    <text evidence="3">Belongs to the glycosyltransferase 31 family. Beta3-Gal-T subfamily.</text>
</comment>
<dbReference type="PANTHER" id="PTHR23033:SF40">
    <property type="entry name" value="APPLE DOMAIN-CONTAINING PROTEIN"/>
    <property type="match status" value="1"/>
</dbReference>
<name>A0A0D1YS67_9EURO</name>